<dbReference type="Proteomes" id="UP001157502">
    <property type="component" value="Chromosome 5"/>
</dbReference>
<evidence type="ECO:0000313" key="2">
    <source>
        <dbReference type="Proteomes" id="UP001157502"/>
    </source>
</evidence>
<sequence length="166" mass="17769">MKTVDATCLEQYSGCTVLFEPLGSGLLAGLLASPALVQVVGGTAYIPIVNVGTIDVLLYPRTVVGTLDRVWVVSLPAWVTEEPPVVATLGSQAVLPGVQDQIEAIDLSLLPAAERSRVRSFLQDSTTVFATHDGDLGCTNLIAHDIPLVDDVPVRQRHRRIPPSDY</sequence>
<keyword evidence="2" id="KW-1185">Reference proteome</keyword>
<proteinExistence type="predicted"/>
<organism evidence="1 2">
    <name type="scientific">Dallia pectoralis</name>
    <name type="common">Alaska blackfish</name>
    <dbReference type="NCBI Taxonomy" id="75939"/>
    <lineage>
        <taxon>Eukaryota</taxon>
        <taxon>Metazoa</taxon>
        <taxon>Chordata</taxon>
        <taxon>Craniata</taxon>
        <taxon>Vertebrata</taxon>
        <taxon>Euteleostomi</taxon>
        <taxon>Actinopterygii</taxon>
        <taxon>Neopterygii</taxon>
        <taxon>Teleostei</taxon>
        <taxon>Protacanthopterygii</taxon>
        <taxon>Esociformes</taxon>
        <taxon>Umbridae</taxon>
        <taxon>Dallia</taxon>
    </lineage>
</organism>
<protein>
    <submittedName>
        <fullName evidence="1">Uncharacterized protein</fullName>
    </submittedName>
</protein>
<accession>A0ACC2H740</accession>
<comment type="caution">
    <text evidence="1">The sequence shown here is derived from an EMBL/GenBank/DDBJ whole genome shotgun (WGS) entry which is preliminary data.</text>
</comment>
<reference evidence="1" key="1">
    <citation type="submission" date="2021-05" db="EMBL/GenBank/DDBJ databases">
        <authorList>
            <person name="Pan Q."/>
            <person name="Jouanno E."/>
            <person name="Zahm M."/>
            <person name="Klopp C."/>
            <person name="Cabau C."/>
            <person name="Louis A."/>
            <person name="Berthelot C."/>
            <person name="Parey E."/>
            <person name="Roest Crollius H."/>
            <person name="Montfort J."/>
            <person name="Robinson-Rechavi M."/>
            <person name="Bouchez O."/>
            <person name="Lampietro C."/>
            <person name="Lopez Roques C."/>
            <person name="Donnadieu C."/>
            <person name="Postlethwait J."/>
            <person name="Bobe J."/>
            <person name="Dillon D."/>
            <person name="Chandos A."/>
            <person name="von Hippel F."/>
            <person name="Guiguen Y."/>
        </authorList>
    </citation>
    <scope>NUCLEOTIDE SEQUENCE</scope>
    <source>
        <strain evidence="1">YG-Jan2019</strain>
    </source>
</reference>
<name>A0ACC2H740_DALPE</name>
<dbReference type="EMBL" id="CM055732">
    <property type="protein sequence ID" value="KAJ8011834.1"/>
    <property type="molecule type" value="Genomic_DNA"/>
</dbReference>
<evidence type="ECO:0000313" key="1">
    <source>
        <dbReference type="EMBL" id="KAJ8011834.1"/>
    </source>
</evidence>
<gene>
    <name evidence="1" type="ORF">DPEC_G00062400</name>
</gene>